<evidence type="ECO:0000256" key="1">
    <source>
        <dbReference type="SAM" id="MobiDB-lite"/>
    </source>
</evidence>
<dbReference type="OrthoDB" id="10064280at2759"/>
<dbReference type="Proteomes" id="UP000663891">
    <property type="component" value="Unassembled WGS sequence"/>
</dbReference>
<reference evidence="5" key="1">
    <citation type="submission" date="2021-02" db="EMBL/GenBank/DDBJ databases">
        <authorList>
            <person name="Nowell W R."/>
        </authorList>
    </citation>
    <scope>NUCLEOTIDE SEQUENCE</scope>
</reference>
<feature type="chain" id="PRO_5035606792" evidence="2">
    <location>
        <begin position="23"/>
        <end position="109"/>
    </location>
</feature>
<dbReference type="EMBL" id="CAJNOE010000815">
    <property type="protein sequence ID" value="CAF1338996.1"/>
    <property type="molecule type" value="Genomic_DNA"/>
</dbReference>
<dbReference type="EMBL" id="CAJNON010000933">
    <property type="protein sequence ID" value="CAF1405914.1"/>
    <property type="molecule type" value="Genomic_DNA"/>
</dbReference>
<comment type="caution">
    <text evidence="5">The sequence shown here is derived from an EMBL/GenBank/DDBJ whole genome shotgun (WGS) entry which is preliminary data.</text>
</comment>
<protein>
    <submittedName>
        <fullName evidence="5">Uncharacterized protein</fullName>
    </submittedName>
</protein>
<evidence type="ECO:0000313" key="5">
    <source>
        <dbReference type="EMBL" id="CAF1426185.1"/>
    </source>
</evidence>
<feature type="signal peptide" evidence="2">
    <location>
        <begin position="1"/>
        <end position="22"/>
    </location>
</feature>
<accession>A0A815MQI0</accession>
<evidence type="ECO:0000313" key="6">
    <source>
        <dbReference type="EMBL" id="CAF1622608.1"/>
    </source>
</evidence>
<name>A0A815MQI0_9BILA</name>
<feature type="compositionally biased region" description="Basic residues" evidence="1">
    <location>
        <begin position="84"/>
        <end position="97"/>
    </location>
</feature>
<gene>
    <name evidence="5" type="ORF">BJG266_LOCUS39061</name>
    <name evidence="3" type="ORF">IZO911_LOCUS36122</name>
    <name evidence="7" type="ORF">KXQ929_LOCUS24998</name>
    <name evidence="8" type="ORF">OXD698_LOCUS37499</name>
    <name evidence="6" type="ORF">QVE165_LOCUS55930</name>
    <name evidence="4" type="ORF">VCS650_LOCUS36788</name>
</gene>
<dbReference type="Proteomes" id="UP000663832">
    <property type="component" value="Unassembled WGS sequence"/>
</dbReference>
<sequence length="109" mass="12215">MLRRQLFFYFVIFCILFSLINCKSQCSCSCCKGNGCVKRHQGFINMPTCSATSCKNACKLRHHAQCAGTPGSILATCTKTKTSHRLSPTKKIKHKTKISSSNKHTNRRT</sequence>
<proteinExistence type="predicted"/>
<organism evidence="5 10">
    <name type="scientific">Adineta steineri</name>
    <dbReference type="NCBI Taxonomy" id="433720"/>
    <lineage>
        <taxon>Eukaryota</taxon>
        <taxon>Metazoa</taxon>
        <taxon>Spiralia</taxon>
        <taxon>Gnathifera</taxon>
        <taxon>Rotifera</taxon>
        <taxon>Eurotatoria</taxon>
        <taxon>Bdelloidea</taxon>
        <taxon>Adinetida</taxon>
        <taxon>Adinetidae</taxon>
        <taxon>Adineta</taxon>
    </lineage>
</organism>
<dbReference type="Proteomes" id="UP000663860">
    <property type="component" value="Unassembled WGS sequence"/>
</dbReference>
<evidence type="ECO:0000313" key="8">
    <source>
        <dbReference type="EMBL" id="CAF4140218.1"/>
    </source>
</evidence>
<dbReference type="AlphaFoldDB" id="A0A815MQI0"/>
<dbReference type="EMBL" id="CAJNOI010001604">
    <property type="protein sequence ID" value="CAF1426185.1"/>
    <property type="molecule type" value="Genomic_DNA"/>
</dbReference>
<evidence type="ECO:0000313" key="4">
    <source>
        <dbReference type="EMBL" id="CAF1405914.1"/>
    </source>
</evidence>
<dbReference type="Proteomes" id="UP000663868">
    <property type="component" value="Unassembled WGS sequence"/>
</dbReference>
<evidence type="ECO:0000313" key="9">
    <source>
        <dbReference type="Proteomes" id="UP000663832"/>
    </source>
</evidence>
<dbReference type="Proteomes" id="UP000663877">
    <property type="component" value="Unassembled WGS sequence"/>
</dbReference>
<dbReference type="EMBL" id="CAJNOM010001928">
    <property type="protein sequence ID" value="CAF1622608.1"/>
    <property type="molecule type" value="Genomic_DNA"/>
</dbReference>
<feature type="region of interest" description="Disordered" evidence="1">
    <location>
        <begin position="84"/>
        <end position="109"/>
    </location>
</feature>
<evidence type="ECO:0000313" key="7">
    <source>
        <dbReference type="EMBL" id="CAF3940333.1"/>
    </source>
</evidence>
<keyword evidence="9" id="KW-1185">Reference proteome</keyword>
<dbReference type="EMBL" id="CAJOAZ010006629">
    <property type="protein sequence ID" value="CAF4140218.1"/>
    <property type="molecule type" value="Genomic_DNA"/>
</dbReference>
<dbReference type="EMBL" id="CAJOBB010002124">
    <property type="protein sequence ID" value="CAF3940333.1"/>
    <property type="molecule type" value="Genomic_DNA"/>
</dbReference>
<dbReference type="Proteomes" id="UP000663844">
    <property type="component" value="Unassembled WGS sequence"/>
</dbReference>
<evidence type="ECO:0000313" key="3">
    <source>
        <dbReference type="EMBL" id="CAF1338996.1"/>
    </source>
</evidence>
<evidence type="ECO:0000313" key="10">
    <source>
        <dbReference type="Proteomes" id="UP000663877"/>
    </source>
</evidence>
<evidence type="ECO:0000256" key="2">
    <source>
        <dbReference type="SAM" id="SignalP"/>
    </source>
</evidence>
<keyword evidence="2" id="KW-0732">Signal</keyword>